<dbReference type="PANTHER" id="PTHR33710:SF64">
    <property type="entry name" value="ENDONUCLEASE_EXONUCLEASE_PHOSPHATASE DOMAIN-CONTAINING PROTEIN"/>
    <property type="match status" value="1"/>
</dbReference>
<keyword evidence="2" id="KW-0732">Signal</keyword>
<reference evidence="4 5" key="1">
    <citation type="submission" date="2015-01" db="EMBL/GenBank/DDBJ databases">
        <title>Genome of allotetraploid Gossypium barbadense reveals genomic plasticity and fiber elongation in cotton evolution.</title>
        <authorList>
            <person name="Chen X."/>
            <person name="Liu X."/>
            <person name="Zhao B."/>
            <person name="Zheng H."/>
            <person name="Hu Y."/>
            <person name="Lu G."/>
            <person name="Yang C."/>
            <person name="Chen J."/>
            <person name="Shan C."/>
            <person name="Zhang L."/>
            <person name="Zhou Y."/>
            <person name="Wang L."/>
            <person name="Guo W."/>
            <person name="Bai Y."/>
            <person name="Ruan J."/>
            <person name="Shangguan X."/>
            <person name="Mao Y."/>
            <person name="Jiang J."/>
            <person name="Zhu Y."/>
            <person name="Lei J."/>
            <person name="Kang H."/>
            <person name="Chen S."/>
            <person name="He X."/>
            <person name="Wang R."/>
            <person name="Wang Y."/>
            <person name="Chen J."/>
            <person name="Wang L."/>
            <person name="Yu S."/>
            <person name="Wang B."/>
            <person name="Wei J."/>
            <person name="Song S."/>
            <person name="Lu X."/>
            <person name="Gao Z."/>
            <person name="Gu W."/>
            <person name="Deng X."/>
            <person name="Ma D."/>
            <person name="Wang S."/>
            <person name="Liang W."/>
            <person name="Fang L."/>
            <person name="Cai C."/>
            <person name="Zhu X."/>
            <person name="Zhou B."/>
            <person name="Zhang Y."/>
            <person name="Chen Z."/>
            <person name="Xu S."/>
            <person name="Zhu R."/>
            <person name="Wang S."/>
            <person name="Zhang T."/>
            <person name="Zhao G."/>
        </authorList>
    </citation>
    <scope>NUCLEOTIDE SEQUENCE [LARGE SCALE GENOMIC DNA]</scope>
    <source>
        <strain evidence="5">cv. Xinhai21</strain>
        <tissue evidence="4">Leaf</tissue>
    </source>
</reference>
<proteinExistence type="predicted"/>
<dbReference type="OrthoDB" id="1001388at2759"/>
<dbReference type="Proteomes" id="UP000239757">
    <property type="component" value="Unassembled WGS sequence"/>
</dbReference>
<evidence type="ECO:0000259" key="3">
    <source>
        <dbReference type="Pfam" id="PF03372"/>
    </source>
</evidence>
<feature type="domain" description="Endonuclease/exonuclease/phosphatase" evidence="3">
    <location>
        <begin position="266"/>
        <end position="380"/>
    </location>
</feature>
<evidence type="ECO:0000256" key="1">
    <source>
        <dbReference type="SAM" id="MobiDB-lite"/>
    </source>
</evidence>
<evidence type="ECO:0000256" key="2">
    <source>
        <dbReference type="SAM" id="SignalP"/>
    </source>
</evidence>
<evidence type="ECO:0000313" key="4">
    <source>
        <dbReference type="EMBL" id="PPS01651.1"/>
    </source>
</evidence>
<evidence type="ECO:0000313" key="5">
    <source>
        <dbReference type="Proteomes" id="UP000239757"/>
    </source>
</evidence>
<dbReference type="PANTHER" id="PTHR33710">
    <property type="entry name" value="BNAC02G09200D PROTEIN"/>
    <property type="match status" value="1"/>
</dbReference>
<accession>A0A2P5XEA4</accession>
<feature type="signal peptide" evidence="2">
    <location>
        <begin position="1"/>
        <end position="21"/>
    </location>
</feature>
<dbReference type="GO" id="GO:0003824">
    <property type="term" value="F:catalytic activity"/>
    <property type="evidence" value="ECO:0007669"/>
    <property type="project" value="InterPro"/>
</dbReference>
<dbReference type="AlphaFoldDB" id="A0A2P5XEA4"/>
<feature type="chain" id="PRO_5015178146" description="Endonuclease/exonuclease/phosphatase domain-containing protein" evidence="2">
    <location>
        <begin position="22"/>
        <end position="464"/>
    </location>
</feature>
<organism evidence="4 5">
    <name type="scientific">Gossypium barbadense</name>
    <name type="common">Sea Island cotton</name>
    <name type="synonym">Hibiscus barbadensis</name>
    <dbReference type="NCBI Taxonomy" id="3634"/>
    <lineage>
        <taxon>Eukaryota</taxon>
        <taxon>Viridiplantae</taxon>
        <taxon>Streptophyta</taxon>
        <taxon>Embryophyta</taxon>
        <taxon>Tracheophyta</taxon>
        <taxon>Spermatophyta</taxon>
        <taxon>Magnoliopsida</taxon>
        <taxon>eudicotyledons</taxon>
        <taxon>Gunneridae</taxon>
        <taxon>Pentapetalae</taxon>
        <taxon>rosids</taxon>
        <taxon>malvids</taxon>
        <taxon>Malvales</taxon>
        <taxon>Malvaceae</taxon>
        <taxon>Malvoideae</taxon>
        <taxon>Gossypium</taxon>
    </lineage>
</organism>
<protein>
    <recommendedName>
        <fullName evidence="3">Endonuclease/exonuclease/phosphatase domain-containing protein</fullName>
    </recommendedName>
</protein>
<feature type="compositionally biased region" description="Basic residues" evidence="1">
    <location>
        <begin position="216"/>
        <end position="225"/>
    </location>
</feature>
<dbReference type="Gene3D" id="3.60.10.10">
    <property type="entry name" value="Endonuclease/exonuclease/phosphatase"/>
    <property type="match status" value="1"/>
</dbReference>
<name>A0A2P5XEA4_GOSBA</name>
<gene>
    <name evidence="4" type="ORF">GOBAR_AA19006</name>
</gene>
<feature type="compositionally biased region" description="Basic and acidic residues" evidence="1">
    <location>
        <begin position="166"/>
        <end position="185"/>
    </location>
</feature>
<sequence length="464" mass="53139">MFSCLFALGFWPRFVFFISWADSVLYIMENRSENDSTRLTEEINAILERLKFSEEETGQIISANDGISDQGFESWAVGELMAIDWRDHDGGWTEFMRIKVKINVLKPLRRLVRMIDKGGEELIGFIKYERLPNFCYGWLRAPVANPNQERGLRRNGVEMVVLGVRESERTNESSSRGDGEQDGNKGKGKTSVVEPTAFSPREGNGQNISREGLGRLKNKRKRHRGPYGDSSAESPARVVPAYPFHMQNGGLPRSGLRRKEWGVGITLAGWLENEDVLRFTGFYGQTASRSRQQASDILRRVHHKVNEGWIVGGDFNAILNLSEKEGGRSKPKVFIEEFCNILEELKLTDIKPCNGWFTWTNNREGDRLVKERLDRFVASDVILDKFPFLASYVVRQSRSDHEAILIDTKGSKPNRERTGHKAWFRYDTCWAGEQELKDLISCIWEKEESNMLAKMDMTRDKLGP</sequence>
<dbReference type="InterPro" id="IPR005135">
    <property type="entry name" value="Endo/exonuclease/phosphatase"/>
</dbReference>
<dbReference type="InterPro" id="IPR036691">
    <property type="entry name" value="Endo/exonu/phosph_ase_sf"/>
</dbReference>
<dbReference type="EMBL" id="KZ665084">
    <property type="protein sequence ID" value="PPS01651.1"/>
    <property type="molecule type" value="Genomic_DNA"/>
</dbReference>
<dbReference type="SUPFAM" id="SSF56219">
    <property type="entry name" value="DNase I-like"/>
    <property type="match status" value="1"/>
</dbReference>
<feature type="region of interest" description="Disordered" evidence="1">
    <location>
        <begin position="166"/>
        <end position="235"/>
    </location>
</feature>
<dbReference type="Pfam" id="PF03372">
    <property type="entry name" value="Exo_endo_phos"/>
    <property type="match status" value="1"/>
</dbReference>